<proteinExistence type="predicted"/>
<dbReference type="SUPFAM" id="SSF53756">
    <property type="entry name" value="UDP-Glycosyltransferase/glycogen phosphorylase"/>
    <property type="match status" value="1"/>
</dbReference>
<dbReference type="KEGG" id="evi:Echvi_2239"/>
<dbReference type="AlphaFoldDB" id="L0FX70"/>
<protein>
    <submittedName>
        <fullName evidence="1">Uncharacterized protein</fullName>
    </submittedName>
</protein>
<gene>
    <name evidence="1" type="ordered locus">Echvi_2239</name>
</gene>
<evidence type="ECO:0000313" key="2">
    <source>
        <dbReference type="Proteomes" id="UP000010796"/>
    </source>
</evidence>
<dbReference type="STRING" id="926556.Echvi_2239"/>
<sequence length="255" mass="29257">MDDGKSIFEAKNINKRVNNGEEKSIFLDPFPAMGHINAFLNLAKWLLSQGFRPVFLISQEYEGKVRQEGFARYVVAPMLLIPAKSERKQKGALRFFLDNLYKGRDKVARDYMLKTKETYKKAFREENCKQVLLDIHYISKAIFYHFSGLEVNQVATAMLPFKHSKSPPFQSSHVPGKGVISSIGISALWRLNRMKRDIQNSIGYILSLGQTDLNIMLKTFTQRRYAFDRNRALGWGIKGMSTVATYPKSFDLVDL</sequence>
<accession>L0FX70</accession>
<reference evidence="2" key="1">
    <citation type="submission" date="2012-02" db="EMBL/GenBank/DDBJ databases">
        <title>The complete genome of Echinicola vietnamensis DSM 17526.</title>
        <authorList>
            <person name="Lucas S."/>
            <person name="Copeland A."/>
            <person name="Lapidus A."/>
            <person name="Glavina del Rio T."/>
            <person name="Dalin E."/>
            <person name="Tice H."/>
            <person name="Bruce D."/>
            <person name="Goodwin L."/>
            <person name="Pitluck S."/>
            <person name="Peters L."/>
            <person name="Ovchinnikova G."/>
            <person name="Teshima H."/>
            <person name="Kyrpides N."/>
            <person name="Mavromatis K."/>
            <person name="Ivanova N."/>
            <person name="Brettin T."/>
            <person name="Detter J.C."/>
            <person name="Han C."/>
            <person name="Larimer F."/>
            <person name="Land M."/>
            <person name="Hauser L."/>
            <person name="Markowitz V."/>
            <person name="Cheng J.-F."/>
            <person name="Hugenholtz P."/>
            <person name="Woyke T."/>
            <person name="Wu D."/>
            <person name="Brambilla E."/>
            <person name="Klenk H.-P."/>
            <person name="Eisen J.A."/>
        </authorList>
    </citation>
    <scope>NUCLEOTIDE SEQUENCE [LARGE SCALE GENOMIC DNA]</scope>
    <source>
        <strain evidence="2">DSM 17526 / LMG 23754 / KMM 6221</strain>
    </source>
</reference>
<name>L0FX70_ECHVK</name>
<dbReference type="EMBL" id="CP003346">
    <property type="protein sequence ID" value="AGA78489.1"/>
    <property type="molecule type" value="Genomic_DNA"/>
</dbReference>
<dbReference type="HOGENOM" id="CLU_1088740_0_0_10"/>
<dbReference type="Gene3D" id="3.40.50.2000">
    <property type="entry name" value="Glycogen Phosphorylase B"/>
    <property type="match status" value="1"/>
</dbReference>
<organism evidence="1 2">
    <name type="scientific">Echinicola vietnamensis (strain DSM 17526 / LMG 23754 / KMM 6221)</name>
    <dbReference type="NCBI Taxonomy" id="926556"/>
    <lineage>
        <taxon>Bacteria</taxon>
        <taxon>Pseudomonadati</taxon>
        <taxon>Bacteroidota</taxon>
        <taxon>Cytophagia</taxon>
        <taxon>Cytophagales</taxon>
        <taxon>Cyclobacteriaceae</taxon>
        <taxon>Echinicola</taxon>
    </lineage>
</organism>
<dbReference type="Proteomes" id="UP000010796">
    <property type="component" value="Chromosome"/>
</dbReference>
<evidence type="ECO:0000313" key="1">
    <source>
        <dbReference type="EMBL" id="AGA78489.1"/>
    </source>
</evidence>
<keyword evidence="2" id="KW-1185">Reference proteome</keyword>